<dbReference type="CDD" id="cd10538">
    <property type="entry name" value="SET_SETDB-like"/>
    <property type="match status" value="1"/>
</dbReference>
<dbReference type="Gene3D" id="1.10.8.850">
    <property type="entry name" value="Histone-lysine N methyltransferase , C-terminal domain-like"/>
    <property type="match status" value="1"/>
</dbReference>
<dbReference type="SUPFAM" id="SSF82199">
    <property type="entry name" value="SET domain"/>
    <property type="match status" value="1"/>
</dbReference>
<evidence type="ECO:0000256" key="3">
    <source>
        <dbReference type="SAM" id="MobiDB-lite"/>
    </source>
</evidence>
<keyword evidence="2" id="KW-0158">Chromosome</keyword>
<dbReference type="PROSITE" id="PS50280">
    <property type="entry name" value="SET"/>
    <property type="match status" value="1"/>
</dbReference>
<evidence type="ECO:0000259" key="4">
    <source>
        <dbReference type="PROSITE" id="PS50280"/>
    </source>
</evidence>
<feature type="compositionally biased region" description="Polar residues" evidence="3">
    <location>
        <begin position="182"/>
        <end position="194"/>
    </location>
</feature>
<feature type="compositionally biased region" description="Acidic residues" evidence="3">
    <location>
        <begin position="62"/>
        <end position="72"/>
    </location>
</feature>
<feature type="domain" description="Pre-SET" evidence="5">
    <location>
        <begin position="327"/>
        <end position="426"/>
    </location>
</feature>
<proteinExistence type="predicted"/>
<dbReference type="Pfam" id="PF10440">
    <property type="entry name" value="WIYLD"/>
    <property type="match status" value="1"/>
</dbReference>
<evidence type="ECO:0000259" key="5">
    <source>
        <dbReference type="PROSITE" id="PS50867"/>
    </source>
</evidence>
<feature type="compositionally biased region" description="Basic and acidic residues" evidence="3">
    <location>
        <begin position="146"/>
        <end position="168"/>
    </location>
</feature>
<dbReference type="InterPro" id="IPR001214">
    <property type="entry name" value="SET_dom"/>
</dbReference>
<dbReference type="PROSITE" id="PS51580">
    <property type="entry name" value="SAM_MT43_3"/>
    <property type="match status" value="1"/>
</dbReference>
<dbReference type="InterPro" id="IPR043017">
    <property type="entry name" value="WIYLD_dom_sf"/>
</dbReference>
<evidence type="ECO:0008006" key="8">
    <source>
        <dbReference type="Google" id="ProtNLM"/>
    </source>
</evidence>
<feature type="domain" description="SET" evidence="4">
    <location>
        <begin position="429"/>
        <end position="563"/>
    </location>
</feature>
<dbReference type="PANTHER" id="PTHR46450">
    <property type="entry name" value="INACTIVE HISTONE-LYSINE N-METHYLTRANSFERASE SUVR1-RELATED"/>
    <property type="match status" value="1"/>
</dbReference>
<dbReference type="Gene3D" id="2.170.270.10">
    <property type="entry name" value="SET domain"/>
    <property type="match status" value="1"/>
</dbReference>
<evidence type="ECO:0000256" key="1">
    <source>
        <dbReference type="ARBA" id="ARBA00004286"/>
    </source>
</evidence>
<dbReference type="InterPro" id="IPR025776">
    <property type="entry name" value="SUVR4/1/2"/>
</dbReference>
<feature type="compositionally biased region" description="Polar residues" evidence="3">
    <location>
        <begin position="136"/>
        <end position="145"/>
    </location>
</feature>
<dbReference type="InterPro" id="IPR018848">
    <property type="entry name" value="WIYLD_domain"/>
</dbReference>
<dbReference type="Pfam" id="PF00856">
    <property type="entry name" value="SET"/>
    <property type="match status" value="1"/>
</dbReference>
<evidence type="ECO:0000313" key="7">
    <source>
        <dbReference type="Proteomes" id="UP000827721"/>
    </source>
</evidence>
<gene>
    <name evidence="6" type="ORF">JRO89_XS04G0151400</name>
</gene>
<dbReference type="SMART" id="SM00468">
    <property type="entry name" value="PreSET"/>
    <property type="match status" value="1"/>
</dbReference>
<keyword evidence="7" id="KW-1185">Reference proteome</keyword>
<organism evidence="6 7">
    <name type="scientific">Xanthoceras sorbifolium</name>
    <dbReference type="NCBI Taxonomy" id="99658"/>
    <lineage>
        <taxon>Eukaryota</taxon>
        <taxon>Viridiplantae</taxon>
        <taxon>Streptophyta</taxon>
        <taxon>Embryophyta</taxon>
        <taxon>Tracheophyta</taxon>
        <taxon>Spermatophyta</taxon>
        <taxon>Magnoliopsida</taxon>
        <taxon>eudicotyledons</taxon>
        <taxon>Gunneridae</taxon>
        <taxon>Pentapetalae</taxon>
        <taxon>rosids</taxon>
        <taxon>malvids</taxon>
        <taxon>Sapindales</taxon>
        <taxon>Sapindaceae</taxon>
        <taxon>Xanthoceroideae</taxon>
        <taxon>Xanthoceras</taxon>
    </lineage>
</organism>
<feature type="region of interest" description="Disordered" evidence="3">
    <location>
        <begin position="136"/>
        <end position="197"/>
    </location>
</feature>
<dbReference type="PROSITE" id="PS50867">
    <property type="entry name" value="PRE_SET"/>
    <property type="match status" value="1"/>
</dbReference>
<reference evidence="6 7" key="1">
    <citation type="submission" date="2021-02" db="EMBL/GenBank/DDBJ databases">
        <title>Plant Genome Project.</title>
        <authorList>
            <person name="Zhang R.-G."/>
        </authorList>
    </citation>
    <scope>NUCLEOTIDE SEQUENCE [LARGE SCALE GENOMIC DNA]</scope>
    <source>
        <tissue evidence="6">Leaves</tissue>
    </source>
</reference>
<evidence type="ECO:0000256" key="2">
    <source>
        <dbReference type="ARBA" id="ARBA00022454"/>
    </source>
</evidence>
<dbReference type="InterPro" id="IPR007728">
    <property type="entry name" value="Pre-SET_dom"/>
</dbReference>
<evidence type="ECO:0000313" key="6">
    <source>
        <dbReference type="EMBL" id="KAH7571825.1"/>
    </source>
</evidence>
<comment type="subcellular location">
    <subcellularLocation>
        <location evidence="1">Chromosome</location>
    </subcellularLocation>
</comment>
<accession>A0ABQ8I5B9</accession>
<dbReference type="Pfam" id="PF05033">
    <property type="entry name" value="Pre-SET"/>
    <property type="match status" value="1"/>
</dbReference>
<dbReference type="EMBL" id="JAFEMO010000004">
    <property type="protein sequence ID" value="KAH7571825.1"/>
    <property type="molecule type" value="Genomic_DNA"/>
</dbReference>
<dbReference type="PANTHER" id="PTHR46450:SF24">
    <property type="entry name" value="HISTONE-LYSINE N-METHYLTRANSFERASE SUVR4"/>
    <property type="match status" value="1"/>
</dbReference>
<name>A0ABQ8I5B9_9ROSI</name>
<dbReference type="Proteomes" id="UP000827721">
    <property type="component" value="Unassembled WGS sequence"/>
</dbReference>
<dbReference type="InterPro" id="IPR046341">
    <property type="entry name" value="SET_dom_sf"/>
</dbReference>
<protein>
    <recommendedName>
        <fullName evidence="8">Histone-lysine N-methyltransferase SUVR4</fullName>
    </recommendedName>
</protein>
<feature type="region of interest" description="Disordered" evidence="3">
    <location>
        <begin position="61"/>
        <end position="86"/>
    </location>
</feature>
<comment type="caution">
    <text evidence="6">The sequence shown here is derived from an EMBL/GenBank/DDBJ whole genome shotgun (WGS) entry which is preliminary data.</text>
</comment>
<dbReference type="SMART" id="SM00317">
    <property type="entry name" value="SET"/>
    <property type="match status" value="1"/>
</dbReference>
<sequence length="592" mass="66897">MGIKERALKAFRATRGLGIPDEEVKPVLHDLLEVYGYNWEPIEAEDYRALIDAYFEFKENQGVEDETEDNMENDGSKRPSKKLQCEGQEDHVSSAITNSSKTLALKKATVPLNTDTQEIMESSQRCSMDRRIEFSSQPPDMQLNSESKDVISSHLPSTDRKSTHDRVSRAVYFKRPLDAHGSSHTSKENGPTSHCNRKLIKPKNEQLIGDMACGESFPARRLKKRASGIGNSGRDLNEKGKNCSGILNSSNLVNNQRQTVASDQKRLFLSISDITKGAENVKISLVNEFGKEDLPKFNYMPHNTIYQNAYVHISLARISDEDCCSSCSGDCLSLSIPCACARETGGEFAYTQQGLLKEEFLDACMSIESGVHDRHLVYCQDCPLERSKNEYFPEQCKGHIIRKFIKECWRKCGCNMHCGNRVVQRGITCELQVFLTRGGKGWGLRTLQDLPKGTFVCEYVGEILTNTELYERNMQSSGSERHTYPVTLDADWGSEKVLRDEEALCLDATFFGNVARFINHRCFDANLTDIPVEVETPDRHYYHLALFTARKVNALEELTWDYGIDFSDHNHPIKAFTCCCGSAVCRDMKRKS</sequence>